<gene>
    <name evidence="2" type="ORF">KEF85_06540</name>
</gene>
<name>A0A975MRB6_9GAMM</name>
<reference evidence="2" key="1">
    <citation type="submission" date="2021-04" db="EMBL/GenBank/DDBJ databases">
        <title>Draft genome sequence data of methanotrophic Methylovulum sp. strain S1L and Methylomonas sp. strain S2AM isolated from boreal lake water columns.</title>
        <authorList>
            <person name="Rissanen A.J."/>
            <person name="Mangayil R."/>
            <person name="Svenning M.M."/>
            <person name="Khanongnuch R."/>
        </authorList>
    </citation>
    <scope>NUCLEOTIDE SEQUENCE</scope>
    <source>
        <strain evidence="2">S2AM</strain>
    </source>
</reference>
<protein>
    <submittedName>
        <fullName evidence="2">Uncharacterized protein</fullName>
    </submittedName>
</protein>
<accession>A0A975MRB6</accession>
<keyword evidence="3" id="KW-1185">Reference proteome</keyword>
<evidence type="ECO:0000313" key="3">
    <source>
        <dbReference type="Proteomes" id="UP000676649"/>
    </source>
</evidence>
<dbReference type="KEGG" id="mpad:KEF85_06540"/>
<dbReference type="Proteomes" id="UP000676649">
    <property type="component" value="Chromosome"/>
</dbReference>
<feature type="compositionally biased region" description="Polar residues" evidence="1">
    <location>
        <begin position="78"/>
        <end position="90"/>
    </location>
</feature>
<dbReference type="EMBL" id="CP073754">
    <property type="protein sequence ID" value="QWF72101.1"/>
    <property type="molecule type" value="Genomic_DNA"/>
</dbReference>
<dbReference type="RefSeq" id="WP_215584253.1">
    <property type="nucleotide sequence ID" value="NZ_CP073754.1"/>
</dbReference>
<feature type="region of interest" description="Disordered" evidence="1">
    <location>
        <begin position="68"/>
        <end position="90"/>
    </location>
</feature>
<evidence type="ECO:0000313" key="2">
    <source>
        <dbReference type="EMBL" id="QWF72101.1"/>
    </source>
</evidence>
<proteinExistence type="predicted"/>
<organism evidence="2 3">
    <name type="scientific">Methylomonas paludis</name>
    <dbReference type="NCBI Taxonomy" id="1173101"/>
    <lineage>
        <taxon>Bacteria</taxon>
        <taxon>Pseudomonadati</taxon>
        <taxon>Pseudomonadota</taxon>
        <taxon>Gammaproteobacteria</taxon>
        <taxon>Methylococcales</taxon>
        <taxon>Methylococcaceae</taxon>
        <taxon>Methylomonas</taxon>
    </lineage>
</organism>
<evidence type="ECO:0000256" key="1">
    <source>
        <dbReference type="SAM" id="MobiDB-lite"/>
    </source>
</evidence>
<sequence length="90" mass="10149">MQKKSAPHVLIGLNKLLEAFFPKKIRSHQQTPQIMPKYWGEFKFFKGYISALSIHTKQLVVGSAKRSAAHQSKPDTYLNCSSKVTQSNDG</sequence>
<dbReference type="AlphaFoldDB" id="A0A975MRB6"/>